<accession>A0ABS5SFH2</accession>
<evidence type="ECO:0000313" key="10">
    <source>
        <dbReference type="Proteomes" id="UP000756860"/>
    </source>
</evidence>
<keyword evidence="7" id="KW-0998">Cell outer membrane</keyword>
<comment type="caution">
    <text evidence="9">The sequence shown here is derived from an EMBL/GenBank/DDBJ whole genome shotgun (WGS) entry which is preliminary data.</text>
</comment>
<dbReference type="Proteomes" id="UP000756860">
    <property type="component" value="Unassembled WGS sequence"/>
</dbReference>
<dbReference type="Pfam" id="PF02321">
    <property type="entry name" value="OEP"/>
    <property type="match status" value="2"/>
</dbReference>
<dbReference type="InterPro" id="IPR051906">
    <property type="entry name" value="TolC-like"/>
</dbReference>
<name>A0ABS5SFH2_9BACT</name>
<evidence type="ECO:0000256" key="1">
    <source>
        <dbReference type="ARBA" id="ARBA00004442"/>
    </source>
</evidence>
<evidence type="ECO:0000256" key="2">
    <source>
        <dbReference type="ARBA" id="ARBA00007613"/>
    </source>
</evidence>
<keyword evidence="10" id="KW-1185">Reference proteome</keyword>
<keyword evidence="5" id="KW-0812">Transmembrane</keyword>
<dbReference type="Gene3D" id="1.20.1600.10">
    <property type="entry name" value="Outer membrane efflux proteins (OEP)"/>
    <property type="match status" value="1"/>
</dbReference>
<sequence>MNKYIVTVLCLAFMCGVAGADETPYPLGLKEALRLAVERNLDLRAQLYTPAMNEADVRFNRGIYDPHILLTTGYTDERTIPVSTVTTGSIDKLHQRTFTVDPGISQLFPTGATLGLTFSNYYSNTNSQSSFTRNSYWQSALTLNATQPLLRNFGREATEVGIAVALGTKEGSVYRYQSQVLATVLQVITEYYRLYYDYENLESKRVSLKDAQRLLSDTKARVKAGVLPAMEVLNAEFGVASREKDLNDAERAVQDESDVLRLLLQLNVTTVIQPTDRPVSGQIAISESDAVQKALANRPELKEARTGIKTSEIQARVARNNTLPNLNLAASAGLNGLGSGYGRDMDRLSSGDYPAWSVSLQFDYPLGNTAAENAYIKSRLRVNQGEAQLQSQQESITNEVRAAIRALASTHKQIEVTERAQAYAEENLRAYIRRNEVGLATIKDVLDVETTLATARSNHNRALADYNIAMNQYWKATGELLEREGIIVTDNHANGLYDSAR</sequence>
<evidence type="ECO:0000256" key="4">
    <source>
        <dbReference type="ARBA" id="ARBA00022452"/>
    </source>
</evidence>
<dbReference type="EMBL" id="JAHCVK010000007">
    <property type="protein sequence ID" value="MBT0654114.1"/>
    <property type="molecule type" value="Genomic_DNA"/>
</dbReference>
<evidence type="ECO:0000256" key="8">
    <source>
        <dbReference type="SAM" id="SignalP"/>
    </source>
</evidence>
<organism evidence="9 10">
    <name type="scientific">Geomobilimonas luticola</name>
    <dbReference type="NCBI Taxonomy" id="1114878"/>
    <lineage>
        <taxon>Bacteria</taxon>
        <taxon>Pseudomonadati</taxon>
        <taxon>Thermodesulfobacteriota</taxon>
        <taxon>Desulfuromonadia</taxon>
        <taxon>Geobacterales</taxon>
        <taxon>Geobacteraceae</taxon>
        <taxon>Geomobilimonas</taxon>
    </lineage>
</organism>
<feature type="chain" id="PRO_5046582348" evidence="8">
    <location>
        <begin position="21"/>
        <end position="501"/>
    </location>
</feature>
<dbReference type="PANTHER" id="PTHR30026">
    <property type="entry name" value="OUTER MEMBRANE PROTEIN TOLC"/>
    <property type="match status" value="1"/>
</dbReference>
<evidence type="ECO:0000256" key="3">
    <source>
        <dbReference type="ARBA" id="ARBA00022448"/>
    </source>
</evidence>
<dbReference type="RefSeq" id="WP_214176121.1">
    <property type="nucleotide sequence ID" value="NZ_JAHCVK010000007.1"/>
</dbReference>
<comment type="similarity">
    <text evidence="2">Belongs to the outer membrane factor (OMF) (TC 1.B.17) family.</text>
</comment>
<proteinExistence type="inferred from homology"/>
<dbReference type="PANTHER" id="PTHR30026:SF23">
    <property type="entry name" value="TO APRF-PUTATIVE OUTER MEMBRANE EFFLUX PROTEIN OR SECRETED ALKALINE PHOSPHATASE-RELATED"/>
    <property type="match status" value="1"/>
</dbReference>
<evidence type="ECO:0000313" key="9">
    <source>
        <dbReference type="EMBL" id="MBT0654114.1"/>
    </source>
</evidence>
<protein>
    <submittedName>
        <fullName evidence="9">TolC family protein</fullName>
    </submittedName>
</protein>
<evidence type="ECO:0000256" key="7">
    <source>
        <dbReference type="ARBA" id="ARBA00023237"/>
    </source>
</evidence>
<evidence type="ECO:0000256" key="5">
    <source>
        <dbReference type="ARBA" id="ARBA00022692"/>
    </source>
</evidence>
<gene>
    <name evidence="9" type="ORF">KI810_13695</name>
</gene>
<feature type="signal peptide" evidence="8">
    <location>
        <begin position="1"/>
        <end position="20"/>
    </location>
</feature>
<reference evidence="9 10" key="1">
    <citation type="submission" date="2021-05" db="EMBL/GenBank/DDBJ databases">
        <title>The draft genome of Geobacter luticola JCM 17780.</title>
        <authorList>
            <person name="Xu Z."/>
            <person name="Masuda Y."/>
            <person name="Itoh H."/>
            <person name="Senoo K."/>
        </authorList>
    </citation>
    <scope>NUCLEOTIDE SEQUENCE [LARGE SCALE GENOMIC DNA]</scope>
    <source>
        <strain evidence="9 10">JCM 17780</strain>
    </source>
</reference>
<dbReference type="InterPro" id="IPR003423">
    <property type="entry name" value="OMP_efflux"/>
</dbReference>
<keyword evidence="8" id="KW-0732">Signal</keyword>
<keyword evidence="6" id="KW-0472">Membrane</keyword>
<comment type="subcellular location">
    <subcellularLocation>
        <location evidence="1">Cell outer membrane</location>
    </subcellularLocation>
</comment>
<keyword evidence="4" id="KW-1134">Transmembrane beta strand</keyword>
<evidence type="ECO:0000256" key="6">
    <source>
        <dbReference type="ARBA" id="ARBA00023136"/>
    </source>
</evidence>
<dbReference type="SUPFAM" id="SSF56954">
    <property type="entry name" value="Outer membrane efflux proteins (OEP)"/>
    <property type="match status" value="1"/>
</dbReference>
<keyword evidence="3" id="KW-0813">Transport</keyword>